<evidence type="ECO:0000313" key="6">
    <source>
        <dbReference type="EMBL" id="AQZ97773.1"/>
    </source>
</evidence>
<dbReference type="GO" id="GO:0006355">
    <property type="term" value="P:regulation of DNA-templated transcription"/>
    <property type="evidence" value="ECO:0007669"/>
    <property type="project" value="InterPro"/>
</dbReference>
<evidence type="ECO:0000256" key="3">
    <source>
        <dbReference type="ARBA" id="ARBA00022777"/>
    </source>
</evidence>
<dbReference type="Gene3D" id="1.10.1070.20">
    <property type="match status" value="1"/>
</dbReference>
<feature type="domain" description="HipA-like C-terminal" evidence="4">
    <location>
        <begin position="217"/>
        <end position="389"/>
    </location>
</feature>
<dbReference type="GO" id="GO:0003677">
    <property type="term" value="F:DNA binding"/>
    <property type="evidence" value="ECO:0007669"/>
    <property type="project" value="InterPro"/>
</dbReference>
<evidence type="ECO:0000259" key="4">
    <source>
        <dbReference type="Pfam" id="PF07804"/>
    </source>
</evidence>
<protein>
    <submittedName>
        <fullName evidence="6">Uncharacterized protein</fullName>
    </submittedName>
</protein>
<dbReference type="Proteomes" id="UP000242792">
    <property type="component" value="Chromosome"/>
</dbReference>
<organism evidence="6 7">
    <name type="scientific">Comamonas kerstersii</name>
    <dbReference type="NCBI Taxonomy" id="225992"/>
    <lineage>
        <taxon>Bacteria</taxon>
        <taxon>Pseudomonadati</taxon>
        <taxon>Pseudomonadota</taxon>
        <taxon>Betaproteobacteria</taxon>
        <taxon>Burkholderiales</taxon>
        <taxon>Comamonadaceae</taxon>
        <taxon>Comamonas</taxon>
    </lineage>
</organism>
<gene>
    <name evidence="6" type="ORF">B5M06_05330</name>
</gene>
<dbReference type="Gene3D" id="1.10.10.10">
    <property type="entry name" value="Winged helix-like DNA-binding domain superfamily/Winged helix DNA-binding domain"/>
    <property type="match status" value="1"/>
</dbReference>
<dbReference type="NCBIfam" id="NF007297">
    <property type="entry name" value="PRK09775.1"/>
    <property type="match status" value="1"/>
</dbReference>
<accession>A0A1V3TG91</accession>
<dbReference type="PANTHER" id="PTHR37419:SF8">
    <property type="entry name" value="TOXIN YJJJ"/>
    <property type="match status" value="1"/>
</dbReference>
<name>A0A1V3TG91_9BURK</name>
<dbReference type="SUPFAM" id="SSF46785">
    <property type="entry name" value="Winged helix' DNA-binding domain"/>
    <property type="match status" value="1"/>
</dbReference>
<sequence length="434" mass="47675">MSNATSELMQSMLRILRQQGQPLRSAQLQQQLQVSQPTASRALAALVQAGDVIKLGLGRNQHYGVPRQVPGVGQHIPVTAVDAAGSLQPLGSLHALHGDGYWVEGEGLRAMLGGGPYFDGLPWLIQDMRPQGFLGRSFAKQYLGQVLGSDPRQWSEDDVLLAITQYGDDWPGNLIVGEAALQRYVQRTGQGLPQAEPHNYPALAEAAMNGVEPGSCAGGEQPKFCCLDTQGRSWIVKFSPAEANPVAERIRTLLRCEHLALETLGAAGQPVARTQLHEVQGRVFLATERFDRPEPDLLGRAPGRIGMVSLESFNAEFAGPVDQWARTAQRLHDQGLLSAADARRLKLWDAFGQLIANTDRHYGNVSLLWNGRRWELAPCYDMLPMRFMPVQGEVPAWIWDMEAVQPSAAVLPVWEEAKVLARQFWARAQAMMAG</sequence>
<dbReference type="Pfam" id="PF09339">
    <property type="entry name" value="HTH_IclR"/>
    <property type="match status" value="1"/>
</dbReference>
<dbReference type="OrthoDB" id="8555656at2"/>
<dbReference type="GeneID" id="83038741"/>
<dbReference type="GO" id="GO:0004674">
    <property type="term" value="F:protein serine/threonine kinase activity"/>
    <property type="evidence" value="ECO:0007669"/>
    <property type="project" value="TreeGrafter"/>
</dbReference>
<dbReference type="KEGG" id="cke:B5M06_05330"/>
<proteinExistence type="inferred from homology"/>
<evidence type="ECO:0000256" key="2">
    <source>
        <dbReference type="ARBA" id="ARBA00022679"/>
    </source>
</evidence>
<comment type="similarity">
    <text evidence="1">Belongs to the HipA Ser/Thr kinase family.</text>
</comment>
<dbReference type="RefSeq" id="WP_054067935.1">
    <property type="nucleotide sequence ID" value="NZ_CAUCIF010000003.1"/>
</dbReference>
<dbReference type="InterPro" id="IPR036388">
    <property type="entry name" value="WH-like_DNA-bd_sf"/>
</dbReference>
<feature type="domain" description="HTH iclR-type" evidence="5">
    <location>
        <begin position="12"/>
        <end position="50"/>
    </location>
</feature>
<dbReference type="AlphaFoldDB" id="A0A1V3TG91"/>
<dbReference type="InterPro" id="IPR005471">
    <property type="entry name" value="Tscrpt_reg_IclR_N"/>
</dbReference>
<accession>A0A1V0BCT9</accession>
<keyword evidence="3" id="KW-0418">Kinase</keyword>
<evidence type="ECO:0000313" key="7">
    <source>
        <dbReference type="Proteomes" id="UP000242792"/>
    </source>
</evidence>
<dbReference type="InterPro" id="IPR052028">
    <property type="entry name" value="HipA_Ser/Thr_kinase"/>
</dbReference>
<keyword evidence="2" id="KW-0808">Transferase</keyword>
<evidence type="ECO:0000259" key="5">
    <source>
        <dbReference type="Pfam" id="PF09339"/>
    </source>
</evidence>
<dbReference type="GO" id="GO:0005829">
    <property type="term" value="C:cytosol"/>
    <property type="evidence" value="ECO:0007669"/>
    <property type="project" value="TreeGrafter"/>
</dbReference>
<reference evidence="6 7" key="1">
    <citation type="submission" date="2017-03" db="EMBL/GenBank/DDBJ databases">
        <title>Rapid Whole Genome Sequencing of Comamonas kerstersii Causing Continuous ambulatory Peritoneal Dialysis-Associated Peritonitis.</title>
        <authorList>
            <person name="Zheng B."/>
        </authorList>
    </citation>
    <scope>NUCLEOTIDE SEQUENCE [LARGE SCALE GENOMIC DNA]</scope>
    <source>
        <strain evidence="6 7">8943</strain>
    </source>
</reference>
<dbReference type="EMBL" id="CP020121">
    <property type="protein sequence ID" value="AQZ97773.1"/>
    <property type="molecule type" value="Genomic_DNA"/>
</dbReference>
<evidence type="ECO:0000256" key="1">
    <source>
        <dbReference type="ARBA" id="ARBA00010164"/>
    </source>
</evidence>
<dbReference type="Pfam" id="PF07804">
    <property type="entry name" value="HipA_C"/>
    <property type="match status" value="1"/>
</dbReference>
<dbReference type="InterPro" id="IPR036390">
    <property type="entry name" value="WH_DNA-bd_sf"/>
</dbReference>
<dbReference type="PANTHER" id="PTHR37419">
    <property type="entry name" value="SERINE/THREONINE-PROTEIN KINASE TOXIN HIPA"/>
    <property type="match status" value="1"/>
</dbReference>
<dbReference type="InterPro" id="IPR012893">
    <property type="entry name" value="HipA-like_C"/>
</dbReference>